<comment type="cofactor">
    <cofactor evidence="1">
        <name>pyridoxal 5'-phosphate</name>
        <dbReference type="ChEBI" id="CHEBI:597326"/>
    </cofactor>
</comment>
<dbReference type="GO" id="GO:1901605">
    <property type="term" value="P:alpha-amino acid metabolic process"/>
    <property type="evidence" value="ECO:0007669"/>
    <property type="project" value="UniProtKB-ARBA"/>
</dbReference>
<dbReference type="InterPro" id="IPR036052">
    <property type="entry name" value="TrpB-like_PALP_sf"/>
</dbReference>
<dbReference type="InterPro" id="IPR001926">
    <property type="entry name" value="TrpB-like_PALP"/>
</dbReference>
<accession>A0A7Y4KKV4</accession>
<dbReference type="NCBIfam" id="TIGR03945">
    <property type="entry name" value="PLP_SbnA_fam"/>
    <property type="match status" value="1"/>
</dbReference>
<dbReference type="Gene3D" id="3.40.50.1100">
    <property type="match status" value="2"/>
</dbReference>
<dbReference type="EMBL" id="JABFJV010000121">
    <property type="protein sequence ID" value="NOK35653.1"/>
    <property type="molecule type" value="Genomic_DNA"/>
</dbReference>
<dbReference type="Proteomes" id="UP000563426">
    <property type="component" value="Unassembled WGS sequence"/>
</dbReference>
<evidence type="ECO:0000256" key="4">
    <source>
        <dbReference type="ARBA" id="ARBA00022898"/>
    </source>
</evidence>
<feature type="domain" description="Tryptophan synthase beta chain-like PALP" evidence="5">
    <location>
        <begin position="16"/>
        <end position="289"/>
    </location>
</feature>
<organism evidence="6 7">
    <name type="scientific">Corallococcus exercitus</name>
    <dbReference type="NCBI Taxonomy" id="2316736"/>
    <lineage>
        <taxon>Bacteria</taxon>
        <taxon>Pseudomonadati</taxon>
        <taxon>Myxococcota</taxon>
        <taxon>Myxococcia</taxon>
        <taxon>Myxococcales</taxon>
        <taxon>Cystobacterineae</taxon>
        <taxon>Myxococcaceae</taxon>
        <taxon>Corallococcus</taxon>
    </lineage>
</organism>
<name>A0A7Y4KKV4_9BACT</name>
<evidence type="ECO:0000256" key="2">
    <source>
        <dbReference type="ARBA" id="ARBA00011738"/>
    </source>
</evidence>
<evidence type="ECO:0000259" key="5">
    <source>
        <dbReference type="Pfam" id="PF00291"/>
    </source>
</evidence>
<dbReference type="AlphaFoldDB" id="A0A7Y4KKV4"/>
<dbReference type="RefSeq" id="WP_171436312.1">
    <property type="nucleotide sequence ID" value="NZ_JABFJV010000121.1"/>
</dbReference>
<dbReference type="PANTHER" id="PTHR10314">
    <property type="entry name" value="CYSTATHIONINE BETA-SYNTHASE"/>
    <property type="match status" value="1"/>
</dbReference>
<gene>
    <name evidence="6" type="primary">sbnA</name>
    <name evidence="6" type="ORF">HMI49_20855</name>
</gene>
<evidence type="ECO:0000313" key="7">
    <source>
        <dbReference type="Proteomes" id="UP000563426"/>
    </source>
</evidence>
<keyword evidence="7" id="KW-1185">Reference proteome</keyword>
<protein>
    <submittedName>
        <fullName evidence="6">2,3-diaminopropionate biosynthesis protein SbnA</fullName>
    </submittedName>
</protein>
<comment type="subunit">
    <text evidence="2">Homodimer.</text>
</comment>
<proteinExistence type="predicted"/>
<keyword evidence="3" id="KW-0808">Transferase</keyword>
<dbReference type="CDD" id="cd01561">
    <property type="entry name" value="CBS_like"/>
    <property type="match status" value="1"/>
</dbReference>
<evidence type="ECO:0000256" key="1">
    <source>
        <dbReference type="ARBA" id="ARBA00001933"/>
    </source>
</evidence>
<dbReference type="GO" id="GO:0016740">
    <property type="term" value="F:transferase activity"/>
    <property type="evidence" value="ECO:0007669"/>
    <property type="project" value="UniProtKB-KW"/>
</dbReference>
<dbReference type="InterPro" id="IPR050214">
    <property type="entry name" value="Cys_Synth/Cystath_Beta-Synth"/>
</dbReference>
<dbReference type="InterPro" id="IPR023927">
    <property type="entry name" value="SbnA"/>
</dbReference>
<evidence type="ECO:0000313" key="6">
    <source>
        <dbReference type="EMBL" id="NOK35653.1"/>
    </source>
</evidence>
<sequence length="319" mass="35240">MLPQPLLERISALQLVLKETPTVRLPWEGLDLHAKLEGQNPVGSLKDRPALWVLKRAAERGQLHEGSTIVESSSGNFASALATYAKLLGLKFIPVIDPNITPGYESFLHRTCDQVVKVTERDDMGGYLKTRLNKVRELCGSIEGAFWPNQYGNPDVIEAHYWLTGEEIRRTFQRLDYVFIGVSTGGTIAGVSRRLKEVFPSIRVVAVDAQGSVIFGGTAGKRYIPGIGASVRPELVNHALIDDVVLVPEYETVQCCRELLLQHNLLVGGSSGSCFAAVKRYLPRFRELPTPPTVLFLCADRGTAYLDTIFSPSWSARFS</sequence>
<keyword evidence="4" id="KW-0663">Pyridoxal phosphate</keyword>
<comment type="caution">
    <text evidence="6">The sequence shown here is derived from an EMBL/GenBank/DDBJ whole genome shotgun (WGS) entry which is preliminary data.</text>
</comment>
<evidence type="ECO:0000256" key="3">
    <source>
        <dbReference type="ARBA" id="ARBA00022679"/>
    </source>
</evidence>
<dbReference type="SUPFAM" id="SSF53686">
    <property type="entry name" value="Tryptophan synthase beta subunit-like PLP-dependent enzymes"/>
    <property type="match status" value="1"/>
</dbReference>
<dbReference type="Pfam" id="PF00291">
    <property type="entry name" value="PALP"/>
    <property type="match status" value="1"/>
</dbReference>
<reference evidence="6 7" key="1">
    <citation type="submission" date="2020-05" db="EMBL/GenBank/DDBJ databases">
        <authorList>
            <person name="Whitworth D."/>
        </authorList>
    </citation>
    <scope>NUCLEOTIDE SEQUENCE [LARGE SCALE GENOMIC DNA]</scope>
    <source>
        <strain evidence="6 7">AB043B</strain>
    </source>
</reference>